<dbReference type="Proteomes" id="UP000193925">
    <property type="component" value="Chromosome AFERRI"/>
</dbReference>
<protein>
    <recommendedName>
        <fullName evidence="4">DUF29 domain-containing protein</fullName>
    </recommendedName>
</protein>
<reference evidence="1" key="1">
    <citation type="submission" date="2014-03" db="EMBL/GenBank/DDBJ databases">
        <authorList>
            <person name="Genoscope - CEA"/>
        </authorList>
    </citation>
    <scope>NUCLEOTIDE SEQUENCE [LARGE SCALE GENOMIC DNA]</scope>
    <source>
        <strain evidence="1">CF27</strain>
    </source>
</reference>
<dbReference type="InterPro" id="IPR002636">
    <property type="entry name" value="DUF29"/>
</dbReference>
<evidence type="ECO:0000313" key="3">
    <source>
        <dbReference type="Proteomes" id="UP000193925"/>
    </source>
</evidence>
<evidence type="ECO:0008006" key="4">
    <source>
        <dbReference type="Google" id="ProtNLM"/>
    </source>
</evidence>
<dbReference type="Pfam" id="PF01724">
    <property type="entry name" value="DUF29"/>
    <property type="match status" value="1"/>
</dbReference>
<dbReference type="RefSeq" id="WP_051984739.1">
    <property type="nucleotide sequence ID" value="NZ_CCCS020000023.1"/>
</dbReference>
<dbReference type="EMBL" id="LT841305">
    <property type="protein sequence ID" value="SMH66431.1"/>
    <property type="molecule type" value="Genomic_DNA"/>
</dbReference>
<name>A0A060UMQ3_9PROT</name>
<accession>A0A060UMQ3</accession>
<dbReference type="EMBL" id="CCCS020000023">
    <property type="protein sequence ID" value="CDQ09755.1"/>
    <property type="molecule type" value="Genomic_DNA"/>
</dbReference>
<proteinExistence type="predicted"/>
<reference evidence="1" key="2">
    <citation type="submission" date="2014-07" db="EMBL/GenBank/DDBJ databases">
        <title>Initial genome analysis of the psychrotolerant acidophile Acidithiobacillus ferrivorans CF27: insights into iron and sulfur oxidation pathways and into biofilm formation.</title>
        <authorList>
            <person name="Talla E."/>
            <person name="Hedrich S."/>
            <person name="Mangenot S."/>
            <person name="Ji B."/>
            <person name="Johnson D.B."/>
            <person name="Barbe V."/>
            <person name="Bonnefoy V."/>
        </authorList>
    </citation>
    <scope>NUCLEOTIDE SEQUENCE [LARGE SCALE GENOMIC DNA]</scope>
    <source>
        <strain evidence="1">CF27</strain>
    </source>
</reference>
<dbReference type="Gene3D" id="1.20.1220.20">
    <property type="entry name" value="Uncharcterised protein PF01724"/>
    <property type="match status" value="1"/>
</dbReference>
<reference evidence="2 3" key="3">
    <citation type="submission" date="2017-03" db="EMBL/GenBank/DDBJ databases">
        <authorList>
            <person name="Regsiter A."/>
            <person name="William W."/>
        </authorList>
    </citation>
    <scope>NUCLEOTIDE SEQUENCE [LARGE SCALE GENOMIC DNA]</scope>
    <source>
        <strain evidence="2">PRJEB5721</strain>
    </source>
</reference>
<sequence>MSTARQIEQHLPELYERDYYAWTQQQATMLRSGQISGVDALHLAEEIEDLGRGEKRALASRMIVLLAHLLKWQHQPALRSKSWQQTIKTQRKDVTYELGGSPSLKTSLTEPEWLDIVWSKAALLAFNETGLDIEIFPEACPWDMTDVMHIAWLPE</sequence>
<dbReference type="PANTHER" id="PTHR34235">
    <property type="entry name" value="SLR1203 PROTEIN-RELATED"/>
    <property type="match status" value="1"/>
</dbReference>
<evidence type="ECO:0000313" key="2">
    <source>
        <dbReference type="EMBL" id="SMH66431.1"/>
    </source>
</evidence>
<organism evidence="1">
    <name type="scientific">Acidithiobacillus ferrivorans</name>
    <dbReference type="NCBI Taxonomy" id="160808"/>
    <lineage>
        <taxon>Bacteria</taxon>
        <taxon>Pseudomonadati</taxon>
        <taxon>Pseudomonadota</taxon>
        <taxon>Acidithiobacillia</taxon>
        <taxon>Acidithiobacillales</taxon>
        <taxon>Acidithiobacillaceae</taxon>
        <taxon>Acidithiobacillus</taxon>
    </lineage>
</organism>
<evidence type="ECO:0000313" key="1">
    <source>
        <dbReference type="EMBL" id="CDQ09755.1"/>
    </source>
</evidence>
<gene>
    <name evidence="2" type="ORF">AFERRI_30163</name>
    <name evidence="1" type="ORF">AFERRI_30401</name>
</gene>
<dbReference type="AlphaFoldDB" id="A0A060UMQ3"/>
<keyword evidence="3" id="KW-1185">Reference proteome</keyword>